<dbReference type="Proteomes" id="UP001501176">
    <property type="component" value="Unassembled WGS sequence"/>
</dbReference>
<protein>
    <submittedName>
        <fullName evidence="2">DUF2188 domain-containing protein</fullName>
    </submittedName>
</protein>
<feature type="region of interest" description="Disordered" evidence="1">
    <location>
        <begin position="1"/>
        <end position="31"/>
    </location>
</feature>
<dbReference type="EMBL" id="BAAAFN010000006">
    <property type="protein sequence ID" value="GAA0219173.1"/>
    <property type="molecule type" value="Genomic_DNA"/>
</dbReference>
<evidence type="ECO:0000256" key="1">
    <source>
        <dbReference type="SAM" id="MobiDB-lite"/>
    </source>
</evidence>
<feature type="region of interest" description="Disordered" evidence="1">
    <location>
        <begin position="53"/>
        <end position="74"/>
    </location>
</feature>
<evidence type="ECO:0000313" key="2">
    <source>
        <dbReference type="EMBL" id="GAA0219173.1"/>
    </source>
</evidence>
<reference evidence="3" key="1">
    <citation type="journal article" date="2019" name="Int. J. Syst. Evol. Microbiol.">
        <title>The Global Catalogue of Microorganisms (GCM) 10K type strain sequencing project: providing services to taxonomists for standard genome sequencing and annotation.</title>
        <authorList>
            <consortium name="The Broad Institute Genomics Platform"/>
            <consortium name="The Broad Institute Genome Sequencing Center for Infectious Disease"/>
            <person name="Wu L."/>
            <person name="Ma J."/>
        </authorList>
    </citation>
    <scope>NUCLEOTIDE SEQUENCE [LARGE SCALE GENOMIC DNA]</scope>
    <source>
        <strain evidence="3">JCM 16240</strain>
    </source>
</reference>
<proteinExistence type="predicted"/>
<accession>A0ABP3CZE5</accession>
<keyword evidence="3" id="KW-1185">Reference proteome</keyword>
<comment type="caution">
    <text evidence="2">The sequence shown here is derived from an EMBL/GenBank/DDBJ whole genome shotgun (WGS) entry which is preliminary data.</text>
</comment>
<gene>
    <name evidence="2" type="ORF">GCM10009125_05130</name>
</gene>
<dbReference type="RefSeq" id="WP_343819926.1">
    <property type="nucleotide sequence ID" value="NZ_BAAAFN010000006.1"/>
</dbReference>
<evidence type="ECO:0000313" key="3">
    <source>
        <dbReference type="Proteomes" id="UP001501176"/>
    </source>
</evidence>
<sequence length="74" mass="8219">MTGKNQWVVPREDGWAVRGEGNSRDTSHHATQQEAINAAKGIAQNQASELFIQNKQGQIRERNSYGNDPFPPKG</sequence>
<dbReference type="Pfam" id="PF09954">
    <property type="entry name" value="DUF2188"/>
    <property type="match status" value="1"/>
</dbReference>
<name>A0ABP3CZE5_9BURK</name>
<organism evidence="2 3">
    <name type="scientific">Castellaniella daejeonensis</name>
    <dbReference type="NCBI Taxonomy" id="659013"/>
    <lineage>
        <taxon>Bacteria</taxon>
        <taxon>Pseudomonadati</taxon>
        <taxon>Pseudomonadota</taxon>
        <taxon>Betaproteobacteria</taxon>
        <taxon>Burkholderiales</taxon>
        <taxon>Alcaligenaceae</taxon>
        <taxon>Castellaniella</taxon>
    </lineage>
</organism>
<dbReference type="InterPro" id="IPR018691">
    <property type="entry name" value="DUF2188"/>
</dbReference>
<feature type="compositionally biased region" description="Basic and acidic residues" evidence="1">
    <location>
        <begin position="10"/>
        <end position="28"/>
    </location>
</feature>